<reference evidence="1 2" key="1">
    <citation type="submission" date="2024-09" db="EMBL/GenBank/DDBJ databases">
        <authorList>
            <person name="D'Angelo T."/>
        </authorList>
    </citation>
    <scope>NUCLEOTIDE SEQUENCE [LARGE SCALE GENOMIC DNA]</scope>
    <source>
        <strain evidence="1">SAG AM-311-F02</strain>
    </source>
</reference>
<evidence type="ECO:0000313" key="1">
    <source>
        <dbReference type="EMBL" id="MFC1800343.1"/>
    </source>
</evidence>
<dbReference type="EMBL" id="JBHPEI010000124">
    <property type="protein sequence ID" value="MFC1800343.1"/>
    <property type="molecule type" value="Genomic_DNA"/>
</dbReference>
<proteinExistence type="predicted"/>
<evidence type="ECO:0000313" key="2">
    <source>
        <dbReference type="Proteomes" id="UP001594288"/>
    </source>
</evidence>
<keyword evidence="2" id="KW-1185">Reference proteome</keyword>
<sequence>MCKSSSTSTHGFKAARVTGPNYGGYDSGYWQQMDTSAGERWAVSVKAWHTTVNPLTGGSRAMLNIEWRDSGDNLISYESHAPVSSSTPTDEIQDFYVESGPAPTGTVKTRLVLAVLQEPGQPPPDVYYDEATFYNLTSPTMDDMQWGDFPGGRTIDFSGRTWRVKGPGYYGP</sequence>
<comment type="caution">
    <text evidence="1">The sequence shown here is derived from an EMBL/GenBank/DDBJ whole genome shotgun (WGS) entry which is preliminary data.</text>
</comment>
<name>A0ABV6YQK6_UNCEI</name>
<accession>A0ABV6YQK6</accession>
<dbReference type="Proteomes" id="UP001594288">
    <property type="component" value="Unassembled WGS sequence"/>
</dbReference>
<feature type="non-terminal residue" evidence="1">
    <location>
        <position position="172"/>
    </location>
</feature>
<protein>
    <submittedName>
        <fullName evidence="1">Uncharacterized protein</fullName>
    </submittedName>
</protein>
<organism evidence="1 2">
    <name type="scientific">Eiseniibacteriota bacterium</name>
    <dbReference type="NCBI Taxonomy" id="2212470"/>
    <lineage>
        <taxon>Bacteria</taxon>
        <taxon>Candidatus Eiseniibacteriota</taxon>
    </lineage>
</organism>
<gene>
    <name evidence="1" type="ORF">ACFL2Z_05520</name>
</gene>